<dbReference type="GeneID" id="112452811"/>
<comment type="subcellular location">
    <subcellularLocation>
        <location evidence="1">Cytoplasm</location>
        <location evidence="1">Cytoskeleton</location>
        <location evidence="1">Cilium axoneme</location>
    </subcellularLocation>
</comment>
<gene>
    <name evidence="8" type="primary">LOC112452811</name>
</gene>
<evidence type="ECO:0000313" key="8">
    <source>
        <dbReference type="RefSeq" id="XP_024868985.1"/>
    </source>
</evidence>
<dbReference type="Pfam" id="PF10629">
    <property type="entry name" value="CMI2B-like"/>
    <property type="match status" value="1"/>
</dbReference>
<dbReference type="GO" id="GO:0005930">
    <property type="term" value="C:axoneme"/>
    <property type="evidence" value="ECO:0007669"/>
    <property type="project" value="UniProtKB-SubCell"/>
</dbReference>
<accession>A0A6J1PI97</accession>
<dbReference type="Proteomes" id="UP000504618">
    <property type="component" value="Unplaced"/>
</dbReference>
<evidence type="ECO:0000256" key="4">
    <source>
        <dbReference type="ARBA" id="ARBA00023273"/>
    </source>
</evidence>
<dbReference type="PANTHER" id="PTHR22146">
    <property type="entry name" value="CAT EYE SYNDROME CRITICAL REGION PROTEIN 6"/>
    <property type="match status" value="1"/>
</dbReference>
<name>A0A6J1PI97_9HYME</name>
<dbReference type="AlphaFoldDB" id="A0A6J1PI97"/>
<dbReference type="GO" id="GO:0015630">
    <property type="term" value="C:microtubule cytoskeleton"/>
    <property type="evidence" value="ECO:0007669"/>
    <property type="project" value="UniProtKB-ARBA"/>
</dbReference>
<keyword evidence="7" id="KW-1185">Reference proteome</keyword>
<feature type="domain" description="Ciliary microtubule inner protein 2A-C-like" evidence="6">
    <location>
        <begin position="12"/>
        <end position="49"/>
    </location>
</feature>
<organism evidence="7 8">
    <name type="scientific">Temnothorax curvispinosus</name>
    <dbReference type="NCBI Taxonomy" id="300111"/>
    <lineage>
        <taxon>Eukaryota</taxon>
        <taxon>Metazoa</taxon>
        <taxon>Ecdysozoa</taxon>
        <taxon>Arthropoda</taxon>
        <taxon>Hexapoda</taxon>
        <taxon>Insecta</taxon>
        <taxon>Pterygota</taxon>
        <taxon>Neoptera</taxon>
        <taxon>Endopterygota</taxon>
        <taxon>Hymenoptera</taxon>
        <taxon>Apocrita</taxon>
        <taxon>Aculeata</taxon>
        <taxon>Formicoidea</taxon>
        <taxon>Formicidae</taxon>
        <taxon>Myrmicinae</taxon>
        <taxon>Temnothorax</taxon>
    </lineage>
</organism>
<protein>
    <submittedName>
        <fullName evidence="8">UPF0605 protein CG18335-like</fullName>
    </submittedName>
</protein>
<dbReference type="InterPro" id="IPR018902">
    <property type="entry name" value="CMI2A-C-like_dom"/>
</dbReference>
<dbReference type="OrthoDB" id="2019884at2759"/>
<evidence type="ECO:0000256" key="2">
    <source>
        <dbReference type="ARBA" id="ARBA00022490"/>
    </source>
</evidence>
<reference evidence="8" key="1">
    <citation type="submission" date="2025-08" db="UniProtKB">
        <authorList>
            <consortium name="RefSeq"/>
        </authorList>
    </citation>
    <scope>IDENTIFICATION</scope>
    <source>
        <tissue evidence="8">Whole body</tissue>
    </source>
</reference>
<evidence type="ECO:0000259" key="6">
    <source>
        <dbReference type="Pfam" id="PF10629"/>
    </source>
</evidence>
<keyword evidence="2" id="KW-0963">Cytoplasm</keyword>
<evidence type="ECO:0000256" key="3">
    <source>
        <dbReference type="ARBA" id="ARBA00023212"/>
    </source>
</evidence>
<dbReference type="RefSeq" id="XP_024868985.1">
    <property type="nucleotide sequence ID" value="XM_025013217.1"/>
</dbReference>
<proteinExistence type="inferred from homology"/>
<evidence type="ECO:0000256" key="1">
    <source>
        <dbReference type="ARBA" id="ARBA00004430"/>
    </source>
</evidence>
<sequence length="295" mass="33432">MTAGMELLTTAEPHFIPGYSGYCPQYRFSCGETYAKATHKLLLDPTINHARTLVLANCAAEDYEAWRPSESDIRVVNTRFKRTDPLFVHPMLPGYEGFVPGTNDGLGQRYAVRATEGLADFERQQLRSKAALDRLRRTIGVQCGQAEPRNLEERLLIKTQFKLPLLTVRPEYVTATNNLPLDKKCEISENYTSLFKGYATHIPHGYKYSEISIVPSSDNVLYSFANCRKGTKYRIMTDLYPDPPLLVQSTEIYHKNVGMIPNYLGYIPGAVFRCGKTFGADSRDVKLWLRKDSDL</sequence>
<evidence type="ECO:0000313" key="7">
    <source>
        <dbReference type="Proteomes" id="UP000504618"/>
    </source>
</evidence>
<keyword evidence="4" id="KW-0966">Cell projection</keyword>
<keyword evidence="3" id="KW-0206">Cytoskeleton</keyword>
<dbReference type="PANTHER" id="PTHR22146:SF8">
    <property type="entry name" value="PROTEIN FAM166B"/>
    <property type="match status" value="1"/>
</dbReference>
<comment type="similarity">
    <text evidence="5">Belongs to the CIMIP2 family.</text>
</comment>
<evidence type="ECO:0000256" key="5">
    <source>
        <dbReference type="ARBA" id="ARBA00035661"/>
    </source>
</evidence>